<dbReference type="AlphaFoldDB" id="A0A672RFY5"/>
<evidence type="ECO:0000313" key="2">
    <source>
        <dbReference type="Proteomes" id="UP000472262"/>
    </source>
</evidence>
<sequence>MSLSDKDKSAVKALWAKIGPKADEIGNADRLPSDQDLLR</sequence>
<keyword evidence="2" id="KW-1185">Reference proteome</keyword>
<dbReference type="Proteomes" id="UP000472262">
    <property type="component" value="Unassembled WGS sequence"/>
</dbReference>
<name>A0A672RFY5_SINGR</name>
<organism evidence="1 2">
    <name type="scientific">Sinocyclocheilus grahami</name>
    <name type="common">Dianchi golden-line fish</name>
    <name type="synonym">Barbus grahami</name>
    <dbReference type="NCBI Taxonomy" id="75366"/>
    <lineage>
        <taxon>Eukaryota</taxon>
        <taxon>Metazoa</taxon>
        <taxon>Chordata</taxon>
        <taxon>Craniata</taxon>
        <taxon>Vertebrata</taxon>
        <taxon>Euteleostomi</taxon>
        <taxon>Actinopterygii</taxon>
        <taxon>Neopterygii</taxon>
        <taxon>Teleostei</taxon>
        <taxon>Ostariophysi</taxon>
        <taxon>Cypriniformes</taxon>
        <taxon>Cyprinidae</taxon>
        <taxon>Cyprininae</taxon>
        <taxon>Sinocyclocheilus</taxon>
    </lineage>
</organism>
<dbReference type="Ensembl" id="ENSSGRT00000093114.1">
    <property type="protein sequence ID" value="ENSSGRP00000087479.1"/>
    <property type="gene ID" value="ENSSGRG00000043946.1"/>
</dbReference>
<proteinExistence type="predicted"/>
<accession>A0A672RFY5</accession>
<reference evidence="1" key="2">
    <citation type="submission" date="2025-09" db="UniProtKB">
        <authorList>
            <consortium name="Ensembl"/>
        </authorList>
    </citation>
    <scope>IDENTIFICATION</scope>
</reference>
<evidence type="ECO:0008006" key="3">
    <source>
        <dbReference type="Google" id="ProtNLM"/>
    </source>
</evidence>
<evidence type="ECO:0000313" key="1">
    <source>
        <dbReference type="Ensembl" id="ENSSGRP00000087479.1"/>
    </source>
</evidence>
<protein>
    <recommendedName>
        <fullName evidence="3">Globin family profile domain-containing protein</fullName>
    </recommendedName>
</protein>
<dbReference type="InParanoid" id="A0A672RFY5"/>
<reference evidence="1" key="1">
    <citation type="submission" date="2025-08" db="UniProtKB">
        <authorList>
            <consortium name="Ensembl"/>
        </authorList>
    </citation>
    <scope>IDENTIFICATION</scope>
</reference>